<dbReference type="SMART" id="SM00415">
    <property type="entry name" value="HSF"/>
    <property type="match status" value="1"/>
</dbReference>
<feature type="region of interest" description="Disordered" evidence="8">
    <location>
        <begin position="351"/>
        <end position="393"/>
    </location>
</feature>
<dbReference type="WBParaSite" id="TMUE_2000008263.1">
    <property type="protein sequence ID" value="TMUE_2000008263.1"/>
    <property type="gene ID" value="WBGene00300191"/>
</dbReference>
<dbReference type="InterPro" id="IPR036390">
    <property type="entry name" value="WH_DNA-bd_sf"/>
</dbReference>
<sequence>MNYEGELGGSSLNVAKPTILYEVCHTQDEMKPSSSKFLLSLWEMLSDPSSRGDVSWSEDGSYFVITNARRFSEKVLPVYFKHNNLTSFTRQLYNYGFSRISPLMKPDFLRMLGQRPHAKTEFLAFKHANFHRDHPEFLTNVRKRQQRPEGVSMWQTIFQINSKLDSICDRLNDLGHRVNVLEAKQATTEKRYSGLWRIFNYAISTALMSRGEGMTNKQPAMLKFNPRLKLAQSNEDLNLPPSMKKHRLDDIQTASLNGQTYLRVPSDDIPLVRRAMLAYQPSTNEPSKCSLTYQVGQNQSQENTATDETGCNALVIRNPGYTLTDDSVNIPENAYEHASMPSVTDVLPNGNNLFSNGNESTNEVGNIKSNGSTPFQRVPQESTGVSSLGNLSSSESKYDSVLSKWPVDNSTNNFDFGSSVDDPFLGMTDLFGLPLNMDEMHTPKFPLDFEKNDASKGDMTEPLFSENVSQTDASANHHSTGSSRLCTTADMLGGQLSASSSSQTLFEQDFLADSHANFETARIARGSTPVTSLRSGSSAQDYVTQSHYSDFNGKAPAYDPTEGSLTADVPLATTGNDQLVMLQAPVEKNQNTAANPPNGRLFRLSIKPVKK</sequence>
<dbReference type="PANTHER" id="PTHR10015:SF206">
    <property type="entry name" value="HSF-TYPE DNA-BINDING DOMAIN-CONTAINING PROTEIN"/>
    <property type="match status" value="1"/>
</dbReference>
<reference evidence="10" key="1">
    <citation type="submission" date="2013-11" db="EMBL/GenBank/DDBJ databases">
        <authorList>
            <person name="Aslett M."/>
        </authorList>
    </citation>
    <scope>NUCLEOTIDE SEQUENCE [LARGE SCALE GENOMIC DNA]</scope>
    <source>
        <strain evidence="10">Edinburgh</strain>
    </source>
</reference>
<dbReference type="PRINTS" id="PR00056">
    <property type="entry name" value="HSFDOMAIN"/>
</dbReference>
<evidence type="ECO:0000256" key="7">
    <source>
        <dbReference type="RuleBase" id="RU004020"/>
    </source>
</evidence>
<dbReference type="FunFam" id="1.10.10.10:FF:000027">
    <property type="entry name" value="Heat shock transcription factor 1"/>
    <property type="match status" value="1"/>
</dbReference>
<evidence type="ECO:0000313" key="10">
    <source>
        <dbReference type="Proteomes" id="UP000046395"/>
    </source>
</evidence>
<dbReference type="PANTHER" id="PTHR10015">
    <property type="entry name" value="HEAT SHOCK TRANSCRIPTION FACTOR"/>
    <property type="match status" value="1"/>
</dbReference>
<dbReference type="GO" id="GO:0043565">
    <property type="term" value="F:sequence-specific DNA binding"/>
    <property type="evidence" value="ECO:0007669"/>
    <property type="project" value="InterPro"/>
</dbReference>
<dbReference type="Proteomes" id="UP000046395">
    <property type="component" value="Unassembled WGS sequence"/>
</dbReference>
<evidence type="ECO:0000256" key="5">
    <source>
        <dbReference type="ARBA" id="ARBA00023163"/>
    </source>
</evidence>
<evidence type="ECO:0000256" key="4">
    <source>
        <dbReference type="ARBA" id="ARBA00023125"/>
    </source>
</evidence>
<name>A0A5S6PZH9_TRIMR</name>
<feature type="domain" description="HSF-type DNA-binding" evidence="9">
    <location>
        <begin position="33"/>
        <end position="144"/>
    </location>
</feature>
<keyword evidence="10" id="KW-1185">Reference proteome</keyword>
<reference evidence="11 12" key="3">
    <citation type="submission" date="2019-12" db="UniProtKB">
        <authorList>
            <consortium name="WormBaseParasite"/>
        </authorList>
    </citation>
    <scope>IDENTIFICATION</scope>
</reference>
<comment type="similarity">
    <text evidence="2 7">Belongs to the HSF family.</text>
</comment>
<keyword evidence="3" id="KW-0805">Transcription regulation</keyword>
<protein>
    <submittedName>
        <fullName evidence="11 12">HSF-type DNA-binding domain-containing protein</fullName>
    </submittedName>
</protein>
<keyword evidence="5" id="KW-0804">Transcription</keyword>
<evidence type="ECO:0000313" key="12">
    <source>
        <dbReference type="WBParaSite" id="TMUE_2000008263.1"/>
    </source>
</evidence>
<evidence type="ECO:0000256" key="3">
    <source>
        <dbReference type="ARBA" id="ARBA00023015"/>
    </source>
</evidence>
<organism evidence="10 11">
    <name type="scientific">Trichuris muris</name>
    <name type="common">Mouse whipworm</name>
    <dbReference type="NCBI Taxonomy" id="70415"/>
    <lineage>
        <taxon>Eukaryota</taxon>
        <taxon>Metazoa</taxon>
        <taxon>Ecdysozoa</taxon>
        <taxon>Nematoda</taxon>
        <taxon>Enoplea</taxon>
        <taxon>Dorylaimia</taxon>
        <taxon>Trichinellida</taxon>
        <taxon>Trichuridae</taxon>
        <taxon>Trichuris</taxon>
    </lineage>
</organism>
<evidence type="ECO:0000256" key="1">
    <source>
        <dbReference type="ARBA" id="ARBA00004123"/>
    </source>
</evidence>
<evidence type="ECO:0000256" key="8">
    <source>
        <dbReference type="SAM" id="MobiDB-lite"/>
    </source>
</evidence>
<evidence type="ECO:0000259" key="9">
    <source>
        <dbReference type="SMART" id="SM00415"/>
    </source>
</evidence>
<dbReference type="AlphaFoldDB" id="A0A5S6PZH9"/>
<evidence type="ECO:0000256" key="6">
    <source>
        <dbReference type="ARBA" id="ARBA00023242"/>
    </source>
</evidence>
<dbReference type="GO" id="GO:0003700">
    <property type="term" value="F:DNA-binding transcription factor activity"/>
    <property type="evidence" value="ECO:0007669"/>
    <property type="project" value="InterPro"/>
</dbReference>
<feature type="compositionally biased region" description="Polar residues" evidence="8">
    <location>
        <begin position="351"/>
        <end position="381"/>
    </location>
</feature>
<keyword evidence="4" id="KW-0238">DNA-binding</keyword>
<proteinExistence type="inferred from homology"/>
<dbReference type="Pfam" id="PF00447">
    <property type="entry name" value="HSF_DNA-bind"/>
    <property type="match status" value="1"/>
</dbReference>
<dbReference type="SUPFAM" id="SSF46785">
    <property type="entry name" value="Winged helix' DNA-binding domain"/>
    <property type="match status" value="1"/>
</dbReference>
<dbReference type="Gene3D" id="1.10.10.10">
    <property type="entry name" value="Winged helix-like DNA-binding domain superfamily/Winged helix DNA-binding domain"/>
    <property type="match status" value="1"/>
</dbReference>
<keyword evidence="6" id="KW-0539">Nucleus</keyword>
<dbReference type="STRING" id="70415.A0A5S6PZH9"/>
<feature type="compositionally biased region" description="Low complexity" evidence="8">
    <location>
        <begin position="382"/>
        <end position="393"/>
    </location>
</feature>
<dbReference type="InterPro" id="IPR000232">
    <property type="entry name" value="HSF_DNA-bd"/>
</dbReference>
<comment type="subcellular location">
    <subcellularLocation>
        <location evidence="1">Nucleus</location>
    </subcellularLocation>
</comment>
<evidence type="ECO:0000256" key="2">
    <source>
        <dbReference type="ARBA" id="ARBA00006403"/>
    </source>
</evidence>
<dbReference type="InterPro" id="IPR036388">
    <property type="entry name" value="WH-like_DNA-bd_sf"/>
</dbReference>
<accession>A0A5S6PZH9</accession>
<evidence type="ECO:0000313" key="11">
    <source>
        <dbReference type="WBParaSite" id="TMUE_0000000400.1"/>
    </source>
</evidence>
<dbReference type="WBParaSite" id="TMUE_0000000400.1">
    <property type="protein sequence ID" value="TMUE_0000000400.1"/>
    <property type="gene ID" value="WBGene00296340"/>
</dbReference>
<reference evidence="10" key="2">
    <citation type="submission" date="2014-03" db="EMBL/GenBank/DDBJ databases">
        <title>The whipworm genome and dual-species transcriptomics of an intimate host-pathogen interaction.</title>
        <authorList>
            <person name="Foth B.J."/>
            <person name="Tsai I.J."/>
            <person name="Reid A.J."/>
            <person name="Bancroft A.J."/>
            <person name="Nichol S."/>
            <person name="Tracey A."/>
            <person name="Holroyd N."/>
            <person name="Cotton J.A."/>
            <person name="Stanley E.J."/>
            <person name="Zarowiecki M."/>
            <person name="Liu J.Z."/>
            <person name="Huckvale T."/>
            <person name="Cooper P.J."/>
            <person name="Grencis R.K."/>
            <person name="Berriman M."/>
        </authorList>
    </citation>
    <scope>NUCLEOTIDE SEQUENCE [LARGE SCALE GENOMIC DNA]</scope>
    <source>
        <strain evidence="10">Edinburgh</strain>
    </source>
</reference>
<dbReference type="GO" id="GO:0005634">
    <property type="term" value="C:nucleus"/>
    <property type="evidence" value="ECO:0007669"/>
    <property type="project" value="UniProtKB-SubCell"/>
</dbReference>